<comment type="caution">
    <text evidence="1">The sequence shown here is derived from an EMBL/GenBank/DDBJ whole genome shotgun (WGS) entry which is preliminary data.</text>
</comment>
<sequence length="423" mass="44692">MRTEPDESIVLIGGEGPIALTLKTLLGNWPVAFHQADFSDGDGTMAAVQSANVILVAIEDDPAPALACCGILKEPDSGVSAPIALVTAEPVDAALRLAALRSGADDIIGLDQNISIASARLSSLLRLRTLQVEAGNGAELGENPPVAELLPDETVRVLVVAEAAAERRSLLKAMLSLTATVATGDVTEALYRAARENFDLVLVHGADGLSDALRICRQVRCISHMRFVPLIAMTGRGGSLAVSGEAVRNADDCMTWDGEANELVLRSLLHLRRRRLLAALGEADAGLQENAEVGERSGLPAREAFAAALKTLRGEADEAGHPLYMGVFQIGEMVSEEDIEIAGSLIRSHLVGREIASRIEDGVFAVLFPDRGEEAARASLTQMKSQLEENHALPALTGNNALHASSLKKVKTVLVDAARSDFA</sequence>
<evidence type="ECO:0000313" key="1">
    <source>
        <dbReference type="EMBL" id="TCT35501.1"/>
    </source>
</evidence>
<name>A0A4R3NKP5_9HYPH</name>
<dbReference type="Proteomes" id="UP000295097">
    <property type="component" value="Unassembled WGS sequence"/>
</dbReference>
<dbReference type="InterPro" id="IPR011006">
    <property type="entry name" value="CheY-like_superfamily"/>
</dbReference>
<dbReference type="EMBL" id="SMAR01000025">
    <property type="protein sequence ID" value="TCT35501.1"/>
    <property type="molecule type" value="Genomic_DNA"/>
</dbReference>
<reference evidence="1 2" key="1">
    <citation type="submission" date="2019-03" db="EMBL/GenBank/DDBJ databases">
        <title>Freshwater and sediment microbial communities from various areas in North America, analyzing microbe dynamics in response to fracking.</title>
        <authorList>
            <person name="Lamendella R."/>
        </authorList>
    </citation>
    <scope>NUCLEOTIDE SEQUENCE [LARGE SCALE GENOMIC DNA]</scope>
    <source>
        <strain evidence="1 2">175.2</strain>
    </source>
</reference>
<accession>A0A4R3NKP5</accession>
<proteinExistence type="predicted"/>
<organism evidence="1 2">
    <name type="scientific">Martelella mediterranea</name>
    <dbReference type="NCBI Taxonomy" id="293089"/>
    <lineage>
        <taxon>Bacteria</taxon>
        <taxon>Pseudomonadati</taxon>
        <taxon>Pseudomonadota</taxon>
        <taxon>Alphaproteobacteria</taxon>
        <taxon>Hyphomicrobiales</taxon>
        <taxon>Aurantimonadaceae</taxon>
        <taxon>Martelella</taxon>
    </lineage>
</organism>
<evidence type="ECO:0000313" key="2">
    <source>
        <dbReference type="Proteomes" id="UP000295097"/>
    </source>
</evidence>
<gene>
    <name evidence="1" type="ORF">EDC90_102527</name>
</gene>
<dbReference type="AlphaFoldDB" id="A0A4R3NKP5"/>
<dbReference type="RefSeq" id="WP_132312893.1">
    <property type="nucleotide sequence ID" value="NZ_SMAR01000025.1"/>
</dbReference>
<dbReference type="OrthoDB" id="7915368at2"/>
<protein>
    <submittedName>
        <fullName evidence="1">Two-component system cell cycle response regulator</fullName>
    </submittedName>
</protein>
<dbReference type="Gene3D" id="3.40.50.2300">
    <property type="match status" value="1"/>
</dbReference>
<dbReference type="SUPFAM" id="SSF52172">
    <property type="entry name" value="CheY-like"/>
    <property type="match status" value="1"/>
</dbReference>
<keyword evidence="2" id="KW-1185">Reference proteome</keyword>